<dbReference type="Proteomes" id="UP000831701">
    <property type="component" value="Chromosome 2"/>
</dbReference>
<comment type="caution">
    <text evidence="1">The sequence shown here is derived from an EMBL/GenBank/DDBJ whole genome shotgun (WGS) entry which is preliminary data.</text>
</comment>
<organism evidence="1 2">
    <name type="scientific">Scortum barcoo</name>
    <name type="common">barcoo grunter</name>
    <dbReference type="NCBI Taxonomy" id="214431"/>
    <lineage>
        <taxon>Eukaryota</taxon>
        <taxon>Metazoa</taxon>
        <taxon>Chordata</taxon>
        <taxon>Craniata</taxon>
        <taxon>Vertebrata</taxon>
        <taxon>Euteleostomi</taxon>
        <taxon>Actinopterygii</taxon>
        <taxon>Neopterygii</taxon>
        <taxon>Teleostei</taxon>
        <taxon>Neoteleostei</taxon>
        <taxon>Acanthomorphata</taxon>
        <taxon>Eupercaria</taxon>
        <taxon>Centrarchiformes</taxon>
        <taxon>Terapontoidei</taxon>
        <taxon>Terapontidae</taxon>
        <taxon>Scortum</taxon>
    </lineage>
</organism>
<sequence length="104" mass="11665">MKQVDWCSLCSYAVGVPDCRGEEGAELKVEVLDLPVNLRSHLSPMVMNFGVPYVPPILCREKPSNTCKRGMYTESVRKGKYEGSHLDENDPCDNKPCSAHLHRT</sequence>
<gene>
    <name evidence="1" type="ORF">L3Q82_016714</name>
</gene>
<name>A0ACB8X8K2_9TELE</name>
<reference evidence="1" key="1">
    <citation type="submission" date="2022-04" db="EMBL/GenBank/DDBJ databases">
        <title>Jade perch genome.</title>
        <authorList>
            <person name="Chao B."/>
        </authorList>
    </citation>
    <scope>NUCLEOTIDE SEQUENCE</scope>
    <source>
        <strain evidence="1">CB-2022</strain>
    </source>
</reference>
<evidence type="ECO:0000313" key="2">
    <source>
        <dbReference type="Proteomes" id="UP000831701"/>
    </source>
</evidence>
<protein>
    <submittedName>
        <fullName evidence="1">Uncharacterized protein</fullName>
    </submittedName>
</protein>
<keyword evidence="2" id="KW-1185">Reference proteome</keyword>
<accession>A0ACB8X8K2</accession>
<feature type="non-terminal residue" evidence="1">
    <location>
        <position position="104"/>
    </location>
</feature>
<evidence type="ECO:0000313" key="1">
    <source>
        <dbReference type="EMBL" id="KAI3376210.1"/>
    </source>
</evidence>
<dbReference type="EMBL" id="CM041532">
    <property type="protein sequence ID" value="KAI3376210.1"/>
    <property type="molecule type" value="Genomic_DNA"/>
</dbReference>
<proteinExistence type="predicted"/>